<protein>
    <recommendedName>
        <fullName evidence="1">Core shell protein Gag P30 domain-containing protein</fullName>
    </recommendedName>
</protein>
<evidence type="ECO:0000313" key="3">
    <source>
        <dbReference type="Proteomes" id="UP001623348"/>
    </source>
</evidence>
<gene>
    <name evidence="2" type="ORF">GRJ2_003161500</name>
</gene>
<feature type="domain" description="Core shell protein Gag P30" evidence="1">
    <location>
        <begin position="38"/>
        <end position="180"/>
    </location>
</feature>
<organism evidence="2 3">
    <name type="scientific">Grus japonensis</name>
    <name type="common">Japanese crane</name>
    <name type="synonym">Red-crowned crane</name>
    <dbReference type="NCBI Taxonomy" id="30415"/>
    <lineage>
        <taxon>Eukaryota</taxon>
        <taxon>Metazoa</taxon>
        <taxon>Chordata</taxon>
        <taxon>Craniata</taxon>
        <taxon>Vertebrata</taxon>
        <taxon>Euteleostomi</taxon>
        <taxon>Archelosauria</taxon>
        <taxon>Archosauria</taxon>
        <taxon>Dinosauria</taxon>
        <taxon>Saurischia</taxon>
        <taxon>Theropoda</taxon>
        <taxon>Coelurosauria</taxon>
        <taxon>Aves</taxon>
        <taxon>Neognathae</taxon>
        <taxon>Neoaves</taxon>
        <taxon>Gruiformes</taxon>
        <taxon>Gruidae</taxon>
        <taxon>Grus</taxon>
    </lineage>
</organism>
<keyword evidence="3" id="KW-1185">Reference proteome</keyword>
<dbReference type="Proteomes" id="UP001623348">
    <property type="component" value="Unassembled WGS sequence"/>
</dbReference>
<dbReference type="InterPro" id="IPR050462">
    <property type="entry name" value="Retroviral_Gag-Pol_poly"/>
</dbReference>
<accession>A0ABC9YBE1</accession>
<sequence>MFPMKLDYIPNLRAGPGAPPEVPAVTAVMRHKPWKQGDLIMWQSKMPRLRDDAEKCAQMLSGIVTDYTPNWSDMKTLLRELFQMDEQDKIFQKDREIAQRGQGLNPWPTEDPNWNLATTDGMQAYRAAIGQLLEATRQCGERVTNWTKVLECRQKPDEHPSDCWTRLKATLLKYGGMTRENFQEPLAISVFVE</sequence>
<dbReference type="PANTHER" id="PTHR33166">
    <property type="entry name" value="GAG_P30 DOMAIN-CONTAINING PROTEIN"/>
    <property type="match status" value="1"/>
</dbReference>
<evidence type="ECO:0000259" key="1">
    <source>
        <dbReference type="Pfam" id="PF02093"/>
    </source>
</evidence>
<dbReference type="AlphaFoldDB" id="A0ABC9YBE1"/>
<dbReference type="EMBL" id="BAAFJT010000154">
    <property type="protein sequence ID" value="GAB0206959.1"/>
    <property type="molecule type" value="Genomic_DNA"/>
</dbReference>
<dbReference type="InterPro" id="IPR003036">
    <property type="entry name" value="Gag_P30"/>
</dbReference>
<proteinExistence type="predicted"/>
<evidence type="ECO:0000313" key="2">
    <source>
        <dbReference type="EMBL" id="GAB0206959.1"/>
    </source>
</evidence>
<dbReference type="Gene3D" id="1.10.375.10">
    <property type="entry name" value="Human Immunodeficiency Virus Type 1 Capsid Protein"/>
    <property type="match status" value="1"/>
</dbReference>
<name>A0ABC9YBE1_GRUJA</name>
<comment type="caution">
    <text evidence="2">The sequence shown here is derived from an EMBL/GenBank/DDBJ whole genome shotgun (WGS) entry which is preliminary data.</text>
</comment>
<dbReference type="InterPro" id="IPR008919">
    <property type="entry name" value="Retrov_capsid_N"/>
</dbReference>
<dbReference type="SUPFAM" id="SSF47943">
    <property type="entry name" value="Retrovirus capsid protein, N-terminal core domain"/>
    <property type="match status" value="1"/>
</dbReference>
<reference evidence="2 3" key="1">
    <citation type="submission" date="2024-06" db="EMBL/GenBank/DDBJ databases">
        <title>The draft genome of Grus japonensis, version 3.</title>
        <authorList>
            <person name="Nabeshima K."/>
            <person name="Suzuki S."/>
            <person name="Onuma M."/>
        </authorList>
    </citation>
    <scope>NUCLEOTIDE SEQUENCE [LARGE SCALE GENOMIC DNA]</scope>
    <source>
        <strain evidence="2 3">451A</strain>
    </source>
</reference>
<dbReference type="Pfam" id="PF02093">
    <property type="entry name" value="Gag_p30"/>
    <property type="match status" value="1"/>
</dbReference>